<dbReference type="Pfam" id="PF03745">
    <property type="entry name" value="DUF309"/>
    <property type="match status" value="1"/>
</dbReference>
<organism evidence="2 3">
    <name type="scientific">Paenibacillus zeirhizosphaerae</name>
    <dbReference type="NCBI Taxonomy" id="2987519"/>
    <lineage>
        <taxon>Bacteria</taxon>
        <taxon>Bacillati</taxon>
        <taxon>Bacillota</taxon>
        <taxon>Bacilli</taxon>
        <taxon>Bacillales</taxon>
        <taxon>Paenibacillaceae</taxon>
        <taxon>Paenibacillus</taxon>
    </lineage>
</organism>
<dbReference type="Gene3D" id="1.10.3450.10">
    <property type="entry name" value="TTHA0068-like"/>
    <property type="match status" value="1"/>
</dbReference>
<name>A0ABT9FSK3_9BACL</name>
<proteinExistence type="predicted"/>
<dbReference type="InterPro" id="IPR005500">
    <property type="entry name" value="DUF309"/>
</dbReference>
<evidence type="ECO:0000256" key="1">
    <source>
        <dbReference type="SAM" id="MobiDB-lite"/>
    </source>
</evidence>
<feature type="compositionally biased region" description="Basic residues" evidence="1">
    <location>
        <begin position="142"/>
        <end position="152"/>
    </location>
</feature>
<comment type="caution">
    <text evidence="2">The sequence shown here is derived from an EMBL/GenBank/DDBJ whole genome shotgun (WGS) entry which is preliminary data.</text>
</comment>
<sequence length="168" mass="19636">MADNYPPLYIAYLVYFNRDRDYFECHEVLEELWLETGRNPLYKGLLQVAVGLFHFRNHNVRGASMMLESALHKLGDAEGDSLGMDLSQLVRETAQYTDRLAAYERDPFDFYDLTIRITDPELQREVDKAWALITPNIPQQTKRQRGAKHKERARILASRQQSSSERNE</sequence>
<feature type="region of interest" description="Disordered" evidence="1">
    <location>
        <begin position="137"/>
        <end position="168"/>
    </location>
</feature>
<dbReference type="InterPro" id="IPR023203">
    <property type="entry name" value="TTHA0068_sf"/>
</dbReference>
<gene>
    <name evidence="2" type="ORF">OIN60_13145</name>
</gene>
<dbReference type="RefSeq" id="WP_305755297.1">
    <property type="nucleotide sequence ID" value="NZ_JAPCKK010000016.1"/>
</dbReference>
<evidence type="ECO:0000313" key="3">
    <source>
        <dbReference type="Proteomes" id="UP001241848"/>
    </source>
</evidence>
<protein>
    <submittedName>
        <fullName evidence="2">DUF309 domain-containing protein</fullName>
    </submittedName>
</protein>
<accession>A0ABT9FSK3</accession>
<dbReference type="SUPFAM" id="SSF140663">
    <property type="entry name" value="TTHA0068-like"/>
    <property type="match status" value="1"/>
</dbReference>
<dbReference type="PANTHER" id="PTHR34796">
    <property type="entry name" value="EXPRESSED PROTEIN"/>
    <property type="match status" value="1"/>
</dbReference>
<evidence type="ECO:0000313" key="2">
    <source>
        <dbReference type="EMBL" id="MDP4097717.1"/>
    </source>
</evidence>
<feature type="compositionally biased region" description="Polar residues" evidence="1">
    <location>
        <begin position="158"/>
        <end position="168"/>
    </location>
</feature>
<keyword evidence="3" id="KW-1185">Reference proteome</keyword>
<dbReference type="PANTHER" id="PTHR34796:SF1">
    <property type="entry name" value="EXPRESSED PROTEIN"/>
    <property type="match status" value="1"/>
</dbReference>
<reference evidence="2 3" key="1">
    <citation type="submission" date="2022-10" db="EMBL/GenBank/DDBJ databases">
        <title>Paenibacillus description and whole genome data of maize root bacterial community.</title>
        <authorList>
            <person name="Marton D."/>
            <person name="Farkas M."/>
            <person name="Cserhati M."/>
        </authorList>
    </citation>
    <scope>NUCLEOTIDE SEQUENCE [LARGE SCALE GENOMIC DNA]</scope>
    <source>
        <strain evidence="2 3">P96</strain>
    </source>
</reference>
<dbReference type="Proteomes" id="UP001241848">
    <property type="component" value="Unassembled WGS sequence"/>
</dbReference>
<dbReference type="EMBL" id="JAPCKK010000016">
    <property type="protein sequence ID" value="MDP4097717.1"/>
    <property type="molecule type" value="Genomic_DNA"/>
</dbReference>